<evidence type="ECO:0000256" key="6">
    <source>
        <dbReference type="ARBA" id="ARBA00023136"/>
    </source>
</evidence>
<evidence type="ECO:0000313" key="8">
    <source>
        <dbReference type="EMBL" id="GHP01531.1"/>
    </source>
</evidence>
<comment type="caution">
    <text evidence="8">The sequence shown here is derived from an EMBL/GenBank/DDBJ whole genome shotgun (WGS) entry which is preliminary data.</text>
</comment>
<name>A0A830H779_9CHLO</name>
<feature type="transmembrane region" description="Helical" evidence="7">
    <location>
        <begin position="151"/>
        <end position="172"/>
    </location>
</feature>
<keyword evidence="5 7" id="KW-1133">Transmembrane helix</keyword>
<dbReference type="GO" id="GO:0016020">
    <property type="term" value="C:membrane"/>
    <property type="evidence" value="ECO:0007669"/>
    <property type="project" value="UniProtKB-SubCell"/>
</dbReference>
<dbReference type="InterPro" id="IPR004324">
    <property type="entry name" value="FBT"/>
</dbReference>
<keyword evidence="4 7" id="KW-0812">Transmembrane</keyword>
<feature type="transmembrane region" description="Helical" evidence="7">
    <location>
        <begin position="280"/>
        <end position="302"/>
    </location>
</feature>
<evidence type="ECO:0000313" key="9">
    <source>
        <dbReference type="Proteomes" id="UP000660262"/>
    </source>
</evidence>
<organism evidence="8 9">
    <name type="scientific">Pycnococcus provasolii</name>
    <dbReference type="NCBI Taxonomy" id="41880"/>
    <lineage>
        <taxon>Eukaryota</taxon>
        <taxon>Viridiplantae</taxon>
        <taxon>Chlorophyta</taxon>
        <taxon>Pseudoscourfieldiophyceae</taxon>
        <taxon>Pseudoscourfieldiales</taxon>
        <taxon>Pycnococcaceae</taxon>
        <taxon>Pycnococcus</taxon>
    </lineage>
</organism>
<sequence length="483" mass="50234">MPVCHMPTPTVTATVTATDILLLIRVVIFIFTAMRSAQQNSHVDDENNNSPPQFSLELVAIVLVYLSQGALGMPRLALSYFAKDTLHLAAAATSLFTSATYLPWLIKPLYGFMSDSVPIFGSRRKSYLVLCGALGAVSWLALAALPEDTGVAPAIGLLVLTSLSAAVSDVVVDSIVVARARDTEAPDAAGSLQSLCWASAAVGGVATALYAGKLVEEHSAQFVFAATAALPLAVLVSAAFVQEVEEEEEKDQNTGETFTLWSSLRAQASQLWDAVRAPEVLAPTAFIFLWQATPSCGSALFFFQTSELGFTPSFLGSVQLATSLASLAGVGLYNLCLKQQPLRRVLAGAAIGGTAVGMTQLLLVTGANRSLGIPDEAFALGDSIALTVAGQVAFMPILVLAARTCPIGVEATMFASLMSVLNAGSAASGALGAGLTSSLGVGVDGNFENLPLLVFLCNASSLVPLVAFPLLESVLSGRQDEEE</sequence>
<feature type="transmembrane region" description="Helical" evidence="7">
    <location>
        <begin position="85"/>
        <end position="106"/>
    </location>
</feature>
<feature type="transmembrane region" description="Helical" evidence="7">
    <location>
        <begin position="384"/>
        <end position="402"/>
    </location>
</feature>
<protein>
    <recommendedName>
        <fullName evidence="10">Folate/biopterin transporter</fullName>
    </recommendedName>
</protein>
<dbReference type="PANTHER" id="PTHR31585">
    <property type="entry name" value="FOLATE-BIOPTERIN TRANSPORTER 1, CHLOROPLASTIC"/>
    <property type="match status" value="1"/>
</dbReference>
<feature type="transmembrane region" description="Helical" evidence="7">
    <location>
        <begin position="222"/>
        <end position="241"/>
    </location>
</feature>
<evidence type="ECO:0000256" key="3">
    <source>
        <dbReference type="ARBA" id="ARBA00022448"/>
    </source>
</evidence>
<dbReference type="CDD" id="cd17484">
    <property type="entry name" value="MFS_FBT"/>
    <property type="match status" value="1"/>
</dbReference>
<evidence type="ECO:0008006" key="10">
    <source>
        <dbReference type="Google" id="ProtNLM"/>
    </source>
</evidence>
<keyword evidence="3" id="KW-0813">Transport</keyword>
<evidence type="ECO:0000256" key="1">
    <source>
        <dbReference type="ARBA" id="ARBA00004141"/>
    </source>
</evidence>
<dbReference type="InterPro" id="IPR036259">
    <property type="entry name" value="MFS_trans_sf"/>
</dbReference>
<comment type="similarity">
    <text evidence="2">Belongs to the major facilitator superfamily. Folate-biopterin transporter (TC 2.A.71) family.</text>
</comment>
<dbReference type="SUPFAM" id="SSF103473">
    <property type="entry name" value="MFS general substrate transporter"/>
    <property type="match status" value="1"/>
</dbReference>
<dbReference type="Proteomes" id="UP000660262">
    <property type="component" value="Unassembled WGS sequence"/>
</dbReference>
<feature type="transmembrane region" description="Helical" evidence="7">
    <location>
        <begin position="314"/>
        <end position="333"/>
    </location>
</feature>
<reference evidence="8" key="1">
    <citation type="submission" date="2020-10" db="EMBL/GenBank/DDBJ databases">
        <title>Unveiling of a novel bifunctional photoreceptor, Dualchrome1, isolated from a cosmopolitan green alga.</title>
        <authorList>
            <person name="Suzuki S."/>
            <person name="Kawachi M."/>
        </authorList>
    </citation>
    <scope>NUCLEOTIDE SEQUENCE</scope>
    <source>
        <strain evidence="8">NIES 2893</strain>
    </source>
</reference>
<feature type="transmembrane region" description="Helical" evidence="7">
    <location>
        <begin position="54"/>
        <end position="73"/>
    </location>
</feature>
<dbReference type="AlphaFoldDB" id="A0A830H779"/>
<dbReference type="InterPro" id="IPR039309">
    <property type="entry name" value="BT1"/>
</dbReference>
<keyword evidence="6 7" id="KW-0472">Membrane</keyword>
<feature type="transmembrane region" description="Helical" evidence="7">
    <location>
        <begin position="452"/>
        <end position="471"/>
    </location>
</feature>
<evidence type="ECO:0000256" key="4">
    <source>
        <dbReference type="ARBA" id="ARBA00022692"/>
    </source>
</evidence>
<dbReference type="PANTHER" id="PTHR31585:SF0">
    <property type="entry name" value="FOLATE-BIOPTERIN TRANSPORTER 1, CHLOROPLASTIC"/>
    <property type="match status" value="1"/>
</dbReference>
<evidence type="ECO:0000256" key="2">
    <source>
        <dbReference type="ARBA" id="ARBA00007015"/>
    </source>
</evidence>
<keyword evidence="9" id="KW-1185">Reference proteome</keyword>
<dbReference type="Gene3D" id="1.20.1250.20">
    <property type="entry name" value="MFS general substrate transporter like domains"/>
    <property type="match status" value="1"/>
</dbReference>
<gene>
    <name evidence="8" type="ORF">PPROV_000028700</name>
</gene>
<feature type="transmembrane region" description="Helical" evidence="7">
    <location>
        <begin position="127"/>
        <end position="145"/>
    </location>
</feature>
<feature type="transmembrane region" description="Helical" evidence="7">
    <location>
        <begin position="12"/>
        <end position="33"/>
    </location>
</feature>
<proteinExistence type="inferred from homology"/>
<dbReference type="OrthoDB" id="754047at2759"/>
<feature type="transmembrane region" description="Helical" evidence="7">
    <location>
        <begin position="345"/>
        <end position="364"/>
    </location>
</feature>
<evidence type="ECO:0000256" key="5">
    <source>
        <dbReference type="ARBA" id="ARBA00022989"/>
    </source>
</evidence>
<dbReference type="EMBL" id="BNJQ01000001">
    <property type="protein sequence ID" value="GHP01531.1"/>
    <property type="molecule type" value="Genomic_DNA"/>
</dbReference>
<dbReference type="Pfam" id="PF03092">
    <property type="entry name" value="BT1"/>
    <property type="match status" value="1"/>
</dbReference>
<evidence type="ECO:0000256" key="7">
    <source>
        <dbReference type="SAM" id="Phobius"/>
    </source>
</evidence>
<comment type="subcellular location">
    <subcellularLocation>
        <location evidence="1">Membrane</location>
        <topology evidence="1">Multi-pass membrane protein</topology>
    </subcellularLocation>
</comment>
<dbReference type="NCBIfam" id="TIGR00788">
    <property type="entry name" value="fbt"/>
    <property type="match status" value="1"/>
</dbReference>
<feature type="transmembrane region" description="Helical" evidence="7">
    <location>
        <begin position="192"/>
        <end position="210"/>
    </location>
</feature>
<accession>A0A830H779</accession>
<feature type="transmembrane region" description="Helical" evidence="7">
    <location>
        <begin position="414"/>
        <end position="432"/>
    </location>
</feature>